<dbReference type="GeneTree" id="ENSGT00960000187407"/>
<reference evidence="4" key="1">
    <citation type="submission" date="2025-08" db="UniProtKB">
        <authorList>
            <consortium name="Ensembl"/>
        </authorList>
    </citation>
    <scope>IDENTIFICATION</scope>
</reference>
<dbReference type="GO" id="GO:0005743">
    <property type="term" value="C:mitochondrial inner membrane"/>
    <property type="evidence" value="ECO:0007669"/>
    <property type="project" value="InterPro"/>
</dbReference>
<dbReference type="GO" id="GO:0046933">
    <property type="term" value="F:proton-transporting ATP synthase activity, rotational mechanism"/>
    <property type="evidence" value="ECO:0007669"/>
    <property type="project" value="InterPro"/>
</dbReference>
<dbReference type="InterPro" id="IPR006721">
    <property type="entry name" value="ATP_synth_F1_esu_mt"/>
</dbReference>
<evidence type="ECO:0000256" key="2">
    <source>
        <dbReference type="ARBA" id="ARBA00023196"/>
    </source>
</evidence>
<keyword evidence="3" id="KW-0066">ATP synthesis</keyword>
<dbReference type="CDD" id="cd12153">
    <property type="entry name" value="F1-ATPase_epsilon"/>
    <property type="match status" value="1"/>
</dbReference>
<keyword evidence="5" id="KW-1185">Reference proteome</keyword>
<dbReference type="Pfam" id="PF04627">
    <property type="entry name" value="ATP-synt_Eps"/>
    <property type="match status" value="1"/>
</dbReference>
<dbReference type="Ensembl" id="ENSPSMT00000009488.1">
    <property type="protein sequence ID" value="ENSPSMP00000008053.1"/>
    <property type="gene ID" value="ENSPSMG00000005957.1"/>
</dbReference>
<accession>A0A8C8Z345</accession>
<evidence type="ECO:0000313" key="4">
    <source>
        <dbReference type="Ensembl" id="ENSPSMP00000008053.1"/>
    </source>
</evidence>
<protein>
    <submittedName>
        <fullName evidence="4">Uncharacterized protein</fullName>
    </submittedName>
</protein>
<reference evidence="4" key="2">
    <citation type="submission" date="2025-09" db="UniProtKB">
        <authorList>
            <consortium name="Ensembl"/>
        </authorList>
    </citation>
    <scope>IDENTIFICATION</scope>
</reference>
<dbReference type="Proteomes" id="UP000694414">
    <property type="component" value="Unplaced"/>
</dbReference>
<evidence type="ECO:0000256" key="1">
    <source>
        <dbReference type="ARBA" id="ARBA00009502"/>
    </source>
</evidence>
<dbReference type="GO" id="GO:0045259">
    <property type="term" value="C:proton-transporting ATP synthase complex"/>
    <property type="evidence" value="ECO:0007669"/>
    <property type="project" value="UniProtKB-KW"/>
</dbReference>
<dbReference type="SUPFAM" id="SSF48690">
    <property type="entry name" value="Epsilon subunit of mitochondrial F1F0-ATP synthase"/>
    <property type="match status" value="1"/>
</dbReference>
<proteinExistence type="inferred from homology"/>
<comment type="similarity">
    <text evidence="1">Belongs to the eukaryotic ATPase epsilon family.</text>
</comment>
<evidence type="ECO:0000256" key="3">
    <source>
        <dbReference type="ARBA" id="ARBA00023310"/>
    </source>
</evidence>
<keyword evidence="2" id="KW-0139">CF(1)</keyword>
<dbReference type="Gene3D" id="1.10.1620.20">
    <property type="entry name" value="ATP synthase, F1 complex, epsilon subunit superfamily, mitochondrial"/>
    <property type="match status" value="1"/>
</dbReference>
<dbReference type="AlphaFoldDB" id="A0A8C8Z345"/>
<dbReference type="InterPro" id="IPR036742">
    <property type="entry name" value="ATP_synth_F1_esu_sf_mt"/>
</dbReference>
<organism evidence="4 5">
    <name type="scientific">Prolemur simus</name>
    <name type="common">Greater bamboo lemur</name>
    <name type="synonym">Hapalemur simus</name>
    <dbReference type="NCBI Taxonomy" id="1328070"/>
    <lineage>
        <taxon>Eukaryota</taxon>
        <taxon>Metazoa</taxon>
        <taxon>Chordata</taxon>
        <taxon>Craniata</taxon>
        <taxon>Vertebrata</taxon>
        <taxon>Euteleostomi</taxon>
        <taxon>Mammalia</taxon>
        <taxon>Eutheria</taxon>
        <taxon>Euarchontoglires</taxon>
        <taxon>Primates</taxon>
        <taxon>Strepsirrhini</taxon>
        <taxon>Lemuriformes</taxon>
        <taxon>Lemuridae</taxon>
        <taxon>Prolemur</taxon>
    </lineage>
</organism>
<evidence type="ECO:0000313" key="5">
    <source>
        <dbReference type="Proteomes" id="UP000694414"/>
    </source>
</evidence>
<sequence>MVVHCWRQAKPRGIRYSQICAKVTRDALKTEFKADAEKAPGSSIETVTEACNCEAEAGGCLSPGVGGCSELGSHCCTPAWTTEQKTQSLKKKKKEEERKERKGIVKVKKRIHPGSSLKCYIFKAKMCKDML</sequence>
<name>A0A8C8Z345_PROSS</name>